<dbReference type="EMBL" id="CABDUW010001459">
    <property type="protein sequence ID" value="VTJ81750.1"/>
    <property type="molecule type" value="Genomic_DNA"/>
</dbReference>
<proteinExistence type="predicted"/>
<evidence type="ECO:0000256" key="1">
    <source>
        <dbReference type="SAM" id="MobiDB-lite"/>
    </source>
</evidence>
<evidence type="ECO:0000313" key="3">
    <source>
        <dbReference type="Proteomes" id="UP000335636"/>
    </source>
</evidence>
<accession>A0A5E4CKD9</accession>
<feature type="compositionally biased region" description="Basic residues" evidence="1">
    <location>
        <begin position="248"/>
        <end position="260"/>
    </location>
</feature>
<feature type="region of interest" description="Disordered" evidence="1">
    <location>
        <begin position="248"/>
        <end position="326"/>
    </location>
</feature>
<reference evidence="2" key="1">
    <citation type="submission" date="2019-04" db="EMBL/GenBank/DDBJ databases">
        <authorList>
            <person name="Alioto T."/>
            <person name="Alioto T."/>
        </authorList>
    </citation>
    <scope>NUCLEOTIDE SEQUENCE [LARGE SCALE GENOMIC DNA]</scope>
</reference>
<keyword evidence="3" id="KW-1185">Reference proteome</keyword>
<gene>
    <name evidence="2" type="ORF">MONAX_5E028335</name>
</gene>
<sequence length="326" mass="35743">MSKSQPPRLRPWRPGTPRHCTCCLTPRVSDPAVSLDPTPHTVMGLHRNATSLFRHLPRAQLLWGISRQDNSVNYLDFLRALERSQLGRTQSRDQEGRLPINFSTLNPEEIVKNIQEAVESAQPALLQVGCESAWKLGSTTAPATTCGAPPPPSCSCSGRPVHQDGMAHLSQGSTPSHSVKSCPTQPLEGCQGQSPVLSKCWGGSGEHRRRPAGRGGGSAEGQPRDWLYVGVVRTVTRAGVLRLRARRVVHSRQERKHHVHEMRQHLQRVPQEAAPPQMPTGQRELGIRSKLQGPGDLAPRMKGPQTLQSPDLHTTGGQRGPRKEPP</sequence>
<dbReference type="AlphaFoldDB" id="A0A5E4CKD9"/>
<name>A0A5E4CKD9_MARMO</name>
<feature type="region of interest" description="Disordered" evidence="1">
    <location>
        <begin position="169"/>
        <end position="223"/>
    </location>
</feature>
<feature type="compositionally biased region" description="Polar residues" evidence="1">
    <location>
        <begin position="170"/>
        <end position="184"/>
    </location>
</feature>
<evidence type="ECO:0000313" key="2">
    <source>
        <dbReference type="EMBL" id="VTJ81750.1"/>
    </source>
</evidence>
<protein>
    <submittedName>
        <fullName evidence="2">Uncharacterized protein</fullName>
    </submittedName>
</protein>
<organism evidence="2 3">
    <name type="scientific">Marmota monax</name>
    <name type="common">Woodchuck</name>
    <dbReference type="NCBI Taxonomy" id="9995"/>
    <lineage>
        <taxon>Eukaryota</taxon>
        <taxon>Metazoa</taxon>
        <taxon>Chordata</taxon>
        <taxon>Craniata</taxon>
        <taxon>Vertebrata</taxon>
        <taxon>Euteleostomi</taxon>
        <taxon>Mammalia</taxon>
        <taxon>Eutheria</taxon>
        <taxon>Euarchontoglires</taxon>
        <taxon>Glires</taxon>
        <taxon>Rodentia</taxon>
        <taxon>Sciuromorpha</taxon>
        <taxon>Sciuridae</taxon>
        <taxon>Xerinae</taxon>
        <taxon>Marmotini</taxon>
        <taxon>Marmota</taxon>
    </lineage>
</organism>
<comment type="caution">
    <text evidence="2">The sequence shown here is derived from an EMBL/GenBank/DDBJ whole genome shotgun (WGS) entry which is preliminary data.</text>
</comment>
<feature type="compositionally biased region" description="Polar residues" evidence="1">
    <location>
        <begin position="305"/>
        <end position="316"/>
    </location>
</feature>
<dbReference type="Proteomes" id="UP000335636">
    <property type="component" value="Unassembled WGS sequence"/>
</dbReference>